<evidence type="ECO:0000259" key="1">
    <source>
        <dbReference type="Pfam" id="PF05368"/>
    </source>
</evidence>
<organism evidence="2 3">
    <name type="scientific">Actinoplanes friuliensis DSM 7358</name>
    <dbReference type="NCBI Taxonomy" id="1246995"/>
    <lineage>
        <taxon>Bacteria</taxon>
        <taxon>Bacillati</taxon>
        <taxon>Actinomycetota</taxon>
        <taxon>Actinomycetes</taxon>
        <taxon>Micromonosporales</taxon>
        <taxon>Micromonosporaceae</taxon>
        <taxon>Actinoplanes</taxon>
    </lineage>
</organism>
<dbReference type="KEGG" id="afs:AFR_33070"/>
<dbReference type="AlphaFoldDB" id="U5W789"/>
<evidence type="ECO:0000313" key="3">
    <source>
        <dbReference type="Proteomes" id="UP000017746"/>
    </source>
</evidence>
<dbReference type="Gene3D" id="3.90.25.10">
    <property type="entry name" value="UDP-galactose 4-epimerase, domain 1"/>
    <property type="match status" value="1"/>
</dbReference>
<protein>
    <recommendedName>
        <fullName evidence="1">NmrA-like domain-containing protein</fullName>
    </recommendedName>
</protein>
<accession>U5W789</accession>
<dbReference type="InterPro" id="IPR008030">
    <property type="entry name" value="NmrA-like"/>
</dbReference>
<dbReference type="HOGENOM" id="CLU_007383_10_4_11"/>
<sequence>MIVVTGASGQLGGRVAARLAEAGEQQRLVVRDPARAPALAGAEVAVAEFGDPDAVRRALDGAGTVLMVSASETPDRVDRHKAFVDAAVAAGAGHLVYTSFFGAAPDAVFTLARDHWATEEHIRASGLPFTFLRDNLYADFLPFLVGDDGVIRGPGGDGRAAVVAQDDIADAAVAVLRDPAAHTGRTYDLTGPEALSFADLAAILTTSTGRAVTYHDETLAEAYASRAKYGAPDWQVDAWVSTYTAVAAGQLEAVSTAVADLTGRPATPFRG</sequence>
<dbReference type="Proteomes" id="UP000017746">
    <property type="component" value="Chromosome"/>
</dbReference>
<dbReference type="PANTHER" id="PTHR47129">
    <property type="entry name" value="QUINONE OXIDOREDUCTASE 2"/>
    <property type="match status" value="1"/>
</dbReference>
<dbReference type="SUPFAM" id="SSF51735">
    <property type="entry name" value="NAD(P)-binding Rossmann-fold domains"/>
    <property type="match status" value="1"/>
</dbReference>
<feature type="domain" description="NmrA-like" evidence="1">
    <location>
        <begin position="2"/>
        <end position="216"/>
    </location>
</feature>
<dbReference type="OrthoDB" id="3243290at2"/>
<keyword evidence="3" id="KW-1185">Reference proteome</keyword>
<dbReference type="CDD" id="cd05269">
    <property type="entry name" value="TMR_SDR_a"/>
    <property type="match status" value="1"/>
</dbReference>
<dbReference type="Pfam" id="PF05368">
    <property type="entry name" value="NmrA"/>
    <property type="match status" value="1"/>
</dbReference>
<gene>
    <name evidence="2" type="ORF">AFR_33070</name>
</gene>
<dbReference type="InterPro" id="IPR036291">
    <property type="entry name" value="NAD(P)-bd_dom_sf"/>
</dbReference>
<name>U5W789_9ACTN</name>
<dbReference type="RefSeq" id="WP_023561209.1">
    <property type="nucleotide sequence ID" value="NC_022657.1"/>
</dbReference>
<evidence type="ECO:0000313" key="2">
    <source>
        <dbReference type="EMBL" id="AGZ44872.1"/>
    </source>
</evidence>
<dbReference type="PANTHER" id="PTHR47129:SF1">
    <property type="entry name" value="NMRA-LIKE DOMAIN-CONTAINING PROTEIN"/>
    <property type="match status" value="1"/>
</dbReference>
<dbReference type="PATRIC" id="fig|1246995.3.peg.6693"/>
<dbReference type="eggNOG" id="COG0702">
    <property type="taxonomic scope" value="Bacteria"/>
</dbReference>
<dbReference type="EMBL" id="CP006272">
    <property type="protein sequence ID" value="AGZ44872.1"/>
    <property type="molecule type" value="Genomic_DNA"/>
</dbReference>
<proteinExistence type="predicted"/>
<dbReference type="STRING" id="1246995.AFR_33070"/>
<reference evidence="2 3" key="1">
    <citation type="journal article" date="2014" name="J. Biotechnol.">
        <title>Complete genome sequence of the actinobacterium Actinoplanes friuliensis HAG 010964, producer of the lipopeptide antibiotic friulimycin.</title>
        <authorList>
            <person name="Ruckert C."/>
            <person name="Szczepanowski R."/>
            <person name="Albersmeier A."/>
            <person name="Goesmann A."/>
            <person name="Fischer N."/>
            <person name="Steinkamper A."/>
            <person name="Puhler A."/>
            <person name="Biener R."/>
            <person name="Schwartz D."/>
            <person name="Kalinowski J."/>
        </authorList>
    </citation>
    <scope>NUCLEOTIDE SEQUENCE [LARGE SCALE GENOMIC DNA]</scope>
    <source>
        <strain evidence="2 3">DSM 7358</strain>
    </source>
</reference>
<dbReference type="Gene3D" id="3.40.50.720">
    <property type="entry name" value="NAD(P)-binding Rossmann-like Domain"/>
    <property type="match status" value="1"/>
</dbReference>
<dbReference type="InterPro" id="IPR052718">
    <property type="entry name" value="NmrA-type_oxidoreductase"/>
</dbReference>